<dbReference type="InterPro" id="IPR052523">
    <property type="entry name" value="Trichothecene_AcTrans"/>
</dbReference>
<proteinExistence type="predicted"/>
<dbReference type="InterPro" id="IPR016181">
    <property type="entry name" value="Acyl_CoA_acyltransferase"/>
</dbReference>
<dbReference type="GeneID" id="37057211"/>
<dbReference type="AlphaFoldDB" id="A0A317VS74"/>
<dbReference type="VEuPathDB" id="FungiDB:BO83DRAFT_426029"/>
<feature type="domain" description="N-acetyltransferase" evidence="1">
    <location>
        <begin position="86"/>
        <end position="195"/>
    </location>
</feature>
<dbReference type="Proteomes" id="UP000246171">
    <property type="component" value="Unassembled WGS sequence"/>
</dbReference>
<dbReference type="PANTHER" id="PTHR42791:SF5">
    <property type="entry name" value="HYPOTHETICAL ACETYLTRANSFERASE (EUROFUNG)"/>
    <property type="match status" value="1"/>
</dbReference>
<gene>
    <name evidence="2" type="ORF">BO83DRAFT_426029</name>
</gene>
<comment type="caution">
    <text evidence="2">The sequence shown here is derived from an EMBL/GenBank/DDBJ whole genome shotgun (WGS) entry which is preliminary data.</text>
</comment>
<dbReference type="Gene3D" id="3.40.630.30">
    <property type="match status" value="1"/>
</dbReference>
<name>A0A317VS74_ASPEC</name>
<dbReference type="OrthoDB" id="410198at2759"/>
<dbReference type="InterPro" id="IPR000182">
    <property type="entry name" value="GNAT_dom"/>
</dbReference>
<sequence>MGASNLVVSRVSLTSEGEWDELIAGYWASWLDPFQATGELTFAHLGTRSPAEQKAFSKVKNDLLNQARSDPDNTVWLKCVDVQLKRIIGGGMYKIYRSNPYRAGAPTPVADWFPDGSEKRALAEAMYRQLWAWRAKLMTEKHFCGCALWTLPEYRYQGAAGLILERFVRHADEFQMEAYLEGSEMAVRLYEQYGFTVVSEAKLYFEPPDGTAGSADWWRLVHNLQSHPVSIMWRPVGGQQGLKYPWEKDGPQSRL</sequence>
<dbReference type="GO" id="GO:0016747">
    <property type="term" value="F:acyltransferase activity, transferring groups other than amino-acyl groups"/>
    <property type="evidence" value="ECO:0007669"/>
    <property type="project" value="InterPro"/>
</dbReference>
<evidence type="ECO:0000259" key="1">
    <source>
        <dbReference type="Pfam" id="PF00583"/>
    </source>
</evidence>
<organism evidence="2 3">
    <name type="scientific">Aspergillus eucalypticola (strain CBS 122712 / IBT 29274)</name>
    <dbReference type="NCBI Taxonomy" id="1448314"/>
    <lineage>
        <taxon>Eukaryota</taxon>
        <taxon>Fungi</taxon>
        <taxon>Dikarya</taxon>
        <taxon>Ascomycota</taxon>
        <taxon>Pezizomycotina</taxon>
        <taxon>Eurotiomycetes</taxon>
        <taxon>Eurotiomycetidae</taxon>
        <taxon>Eurotiales</taxon>
        <taxon>Aspergillaceae</taxon>
        <taxon>Aspergillus</taxon>
        <taxon>Aspergillus subgen. Circumdati</taxon>
    </lineage>
</organism>
<evidence type="ECO:0000313" key="3">
    <source>
        <dbReference type="Proteomes" id="UP000246171"/>
    </source>
</evidence>
<dbReference type="SUPFAM" id="SSF55729">
    <property type="entry name" value="Acyl-CoA N-acyltransferases (Nat)"/>
    <property type="match status" value="1"/>
</dbReference>
<accession>A0A317VS74</accession>
<dbReference type="Pfam" id="PF00583">
    <property type="entry name" value="Acetyltransf_1"/>
    <property type="match status" value="1"/>
</dbReference>
<dbReference type="EMBL" id="MSFU01000009">
    <property type="protein sequence ID" value="PWY75752.1"/>
    <property type="molecule type" value="Genomic_DNA"/>
</dbReference>
<dbReference type="RefSeq" id="XP_025389282.1">
    <property type="nucleotide sequence ID" value="XM_025535249.1"/>
</dbReference>
<keyword evidence="3" id="KW-1185">Reference proteome</keyword>
<dbReference type="PANTHER" id="PTHR42791">
    <property type="entry name" value="GNAT FAMILY ACETYLTRANSFERASE"/>
    <property type="match status" value="1"/>
</dbReference>
<protein>
    <recommendedName>
        <fullName evidence="1">N-acetyltransferase domain-containing protein</fullName>
    </recommendedName>
</protein>
<reference evidence="2" key="1">
    <citation type="submission" date="2016-12" db="EMBL/GenBank/DDBJ databases">
        <title>The genomes of Aspergillus section Nigri reveals drivers in fungal speciation.</title>
        <authorList>
            <consortium name="DOE Joint Genome Institute"/>
            <person name="Vesth T.C."/>
            <person name="Nybo J."/>
            <person name="Theobald S."/>
            <person name="Brandl J."/>
            <person name="Frisvad J.C."/>
            <person name="Nielsen K.F."/>
            <person name="Lyhne E.K."/>
            <person name="Kogle M.E."/>
            <person name="Kuo A."/>
            <person name="Riley R."/>
            <person name="Clum A."/>
            <person name="Nolan M."/>
            <person name="Lipzen A."/>
            <person name="Salamov A."/>
            <person name="Henrissat B."/>
            <person name="Wiebenga A."/>
            <person name="De vries R.P."/>
            <person name="Grigoriev I.V."/>
            <person name="Mortensen U.H."/>
            <person name="Andersen M.R."/>
            <person name="Baker S.E."/>
        </authorList>
    </citation>
    <scope>NUCLEOTIDE SEQUENCE</scope>
    <source>
        <strain evidence="2">CBS 122712</strain>
    </source>
</reference>
<evidence type="ECO:0000313" key="2">
    <source>
        <dbReference type="EMBL" id="PWY75752.1"/>
    </source>
</evidence>